<sequence length="113" mass="12748">MAVAAETLLIEGIRSSRPGEKSRWVRLDVFGATVRSWCSGSGQLRLGEEKEKKPEGVWSDISIIVTIWFVGGKKKACAAEPGLLEQQLRIGEQFPDQVTSGFRCLIWWDFRHK</sequence>
<gene>
    <name evidence="1" type="ORF">F0562_024019</name>
</gene>
<name>A0A5J5BM18_9ASTE</name>
<reference evidence="1 2" key="1">
    <citation type="submission" date="2019-09" db="EMBL/GenBank/DDBJ databases">
        <title>A chromosome-level genome assembly of the Chinese tupelo Nyssa sinensis.</title>
        <authorList>
            <person name="Yang X."/>
            <person name="Kang M."/>
            <person name="Yang Y."/>
            <person name="Xiong H."/>
            <person name="Wang M."/>
            <person name="Zhang Z."/>
            <person name="Wang Z."/>
            <person name="Wu H."/>
            <person name="Ma T."/>
            <person name="Liu J."/>
            <person name="Xi Z."/>
        </authorList>
    </citation>
    <scope>NUCLEOTIDE SEQUENCE [LARGE SCALE GENOMIC DNA]</scope>
    <source>
        <strain evidence="1">J267</strain>
        <tissue evidence="1">Leaf</tissue>
    </source>
</reference>
<proteinExistence type="predicted"/>
<protein>
    <submittedName>
        <fullName evidence="1">Uncharacterized protein</fullName>
    </submittedName>
</protein>
<accession>A0A5J5BM18</accession>
<organism evidence="1 2">
    <name type="scientific">Nyssa sinensis</name>
    <dbReference type="NCBI Taxonomy" id="561372"/>
    <lineage>
        <taxon>Eukaryota</taxon>
        <taxon>Viridiplantae</taxon>
        <taxon>Streptophyta</taxon>
        <taxon>Embryophyta</taxon>
        <taxon>Tracheophyta</taxon>
        <taxon>Spermatophyta</taxon>
        <taxon>Magnoliopsida</taxon>
        <taxon>eudicotyledons</taxon>
        <taxon>Gunneridae</taxon>
        <taxon>Pentapetalae</taxon>
        <taxon>asterids</taxon>
        <taxon>Cornales</taxon>
        <taxon>Nyssaceae</taxon>
        <taxon>Nyssa</taxon>
    </lineage>
</organism>
<keyword evidence="2" id="KW-1185">Reference proteome</keyword>
<dbReference type="Proteomes" id="UP000325577">
    <property type="component" value="Linkage Group LG12"/>
</dbReference>
<dbReference type="EMBL" id="CM018035">
    <property type="protein sequence ID" value="KAA8542867.1"/>
    <property type="molecule type" value="Genomic_DNA"/>
</dbReference>
<dbReference type="AlphaFoldDB" id="A0A5J5BM18"/>
<evidence type="ECO:0000313" key="2">
    <source>
        <dbReference type="Proteomes" id="UP000325577"/>
    </source>
</evidence>
<evidence type="ECO:0000313" key="1">
    <source>
        <dbReference type="EMBL" id="KAA8542867.1"/>
    </source>
</evidence>